<evidence type="ECO:0000259" key="4">
    <source>
        <dbReference type="PROSITE" id="PS51819"/>
    </source>
</evidence>
<dbReference type="InterPro" id="IPR037523">
    <property type="entry name" value="VOC_core"/>
</dbReference>
<dbReference type="Proteomes" id="UP000637774">
    <property type="component" value="Unassembled WGS sequence"/>
</dbReference>
<gene>
    <name evidence="5" type="ORF">GCM10011495_19940</name>
</gene>
<protein>
    <recommendedName>
        <fullName evidence="2">Bleomycin resistance protein</fullName>
    </recommendedName>
</protein>
<reference evidence="6" key="1">
    <citation type="journal article" date="2019" name="Int. J. Syst. Evol. Microbiol.">
        <title>The Global Catalogue of Microorganisms (GCM) 10K type strain sequencing project: providing services to taxonomists for standard genome sequencing and annotation.</title>
        <authorList>
            <consortium name="The Broad Institute Genomics Platform"/>
            <consortium name="The Broad Institute Genome Sequencing Center for Infectious Disease"/>
            <person name="Wu L."/>
            <person name="Ma J."/>
        </authorList>
    </citation>
    <scope>NUCLEOTIDE SEQUENCE [LARGE SCALE GENOMIC DNA]</scope>
    <source>
        <strain evidence="6">CGMCC 1.14966</strain>
    </source>
</reference>
<name>A0ABQ2A7M4_9BACT</name>
<dbReference type="RefSeq" id="WP_188561928.1">
    <property type="nucleotide sequence ID" value="NZ_BMGY01000016.1"/>
</dbReference>
<dbReference type="SUPFAM" id="SSF54593">
    <property type="entry name" value="Glyoxalase/Bleomycin resistance protein/Dihydroxybiphenyl dioxygenase"/>
    <property type="match status" value="1"/>
</dbReference>
<keyword evidence="3" id="KW-0046">Antibiotic resistance</keyword>
<dbReference type="InterPro" id="IPR000335">
    <property type="entry name" value="Bleomycin-R"/>
</dbReference>
<comment type="caution">
    <text evidence="5">The sequence shown here is derived from an EMBL/GenBank/DDBJ whole genome shotgun (WGS) entry which is preliminary data.</text>
</comment>
<dbReference type="EMBL" id="BMGY01000016">
    <property type="protein sequence ID" value="GGH85517.1"/>
    <property type="molecule type" value="Genomic_DNA"/>
</dbReference>
<proteinExistence type="inferred from homology"/>
<dbReference type="InterPro" id="IPR029068">
    <property type="entry name" value="Glyas_Bleomycin-R_OHBP_Dase"/>
</dbReference>
<evidence type="ECO:0000256" key="3">
    <source>
        <dbReference type="ARBA" id="ARBA00023251"/>
    </source>
</evidence>
<dbReference type="PROSITE" id="PS51819">
    <property type="entry name" value="VOC"/>
    <property type="match status" value="1"/>
</dbReference>
<dbReference type="Gene3D" id="3.10.180.10">
    <property type="entry name" value="2,3-Dihydroxybiphenyl 1,2-Dioxygenase, domain 1"/>
    <property type="match status" value="1"/>
</dbReference>
<feature type="domain" description="VOC" evidence="4">
    <location>
        <begin position="1"/>
        <end position="119"/>
    </location>
</feature>
<organism evidence="5 6">
    <name type="scientific">Hymenobacter frigidus</name>
    <dbReference type="NCBI Taxonomy" id="1524095"/>
    <lineage>
        <taxon>Bacteria</taxon>
        <taxon>Pseudomonadati</taxon>
        <taxon>Bacteroidota</taxon>
        <taxon>Cytophagia</taxon>
        <taxon>Cytophagales</taxon>
        <taxon>Hymenobacteraceae</taxon>
        <taxon>Hymenobacter</taxon>
    </lineage>
</organism>
<evidence type="ECO:0000256" key="1">
    <source>
        <dbReference type="ARBA" id="ARBA00011051"/>
    </source>
</evidence>
<keyword evidence="6" id="KW-1185">Reference proteome</keyword>
<sequence>MLIVTPIFRIADYQQAVAFYIDWLGFRIDWEDRPANGPLYMQVSRGSIVLHLAAHEAERDSCGSMAIAEVNGLFALHRNLLQRNPPCPPPHLERTTWSDKVMQTQVTDPFGNRLVFVEACA</sequence>
<evidence type="ECO:0000313" key="5">
    <source>
        <dbReference type="EMBL" id="GGH85517.1"/>
    </source>
</evidence>
<comment type="similarity">
    <text evidence="1">Belongs to the bleomycin resistance protein family.</text>
</comment>
<evidence type="ECO:0000256" key="2">
    <source>
        <dbReference type="ARBA" id="ARBA00021572"/>
    </source>
</evidence>
<evidence type="ECO:0000313" key="6">
    <source>
        <dbReference type="Proteomes" id="UP000637774"/>
    </source>
</evidence>
<dbReference type="Pfam" id="PF19581">
    <property type="entry name" value="Glyoxalase_7"/>
    <property type="match status" value="1"/>
</dbReference>
<accession>A0ABQ2A7M4</accession>